<organism evidence="10 11">
    <name type="scientific">Coleophoma crateriformis</name>
    <dbReference type="NCBI Taxonomy" id="565419"/>
    <lineage>
        <taxon>Eukaryota</taxon>
        <taxon>Fungi</taxon>
        <taxon>Dikarya</taxon>
        <taxon>Ascomycota</taxon>
        <taxon>Pezizomycotina</taxon>
        <taxon>Leotiomycetes</taxon>
        <taxon>Helotiales</taxon>
        <taxon>Dermateaceae</taxon>
        <taxon>Coleophoma</taxon>
    </lineage>
</organism>
<dbReference type="Proteomes" id="UP000256328">
    <property type="component" value="Unassembled WGS sequence"/>
</dbReference>
<evidence type="ECO:0000256" key="1">
    <source>
        <dbReference type="ARBA" id="ARBA00004141"/>
    </source>
</evidence>
<keyword evidence="11" id="KW-1185">Reference proteome</keyword>
<evidence type="ECO:0000256" key="2">
    <source>
        <dbReference type="ARBA" id="ARBA00010992"/>
    </source>
</evidence>
<dbReference type="NCBIfam" id="TIGR00879">
    <property type="entry name" value="SP"/>
    <property type="match status" value="1"/>
</dbReference>
<feature type="transmembrane region" description="Helical" evidence="8">
    <location>
        <begin position="381"/>
        <end position="403"/>
    </location>
</feature>
<feature type="transmembrane region" description="Helical" evidence="8">
    <location>
        <begin position="343"/>
        <end position="361"/>
    </location>
</feature>
<dbReference type="InterPro" id="IPR020846">
    <property type="entry name" value="MFS_dom"/>
</dbReference>
<feature type="transmembrane region" description="Helical" evidence="8">
    <location>
        <begin position="445"/>
        <end position="465"/>
    </location>
</feature>
<dbReference type="GO" id="GO:0016020">
    <property type="term" value="C:membrane"/>
    <property type="evidence" value="ECO:0007669"/>
    <property type="project" value="UniProtKB-SubCell"/>
</dbReference>
<feature type="transmembrane region" description="Helical" evidence="8">
    <location>
        <begin position="29"/>
        <end position="49"/>
    </location>
</feature>
<dbReference type="InterPro" id="IPR003663">
    <property type="entry name" value="Sugar/inositol_transpt"/>
</dbReference>
<feature type="transmembrane region" description="Helical" evidence="8">
    <location>
        <begin position="314"/>
        <end position="334"/>
    </location>
</feature>
<reference evidence="10 11" key="1">
    <citation type="journal article" date="2018" name="IMA Fungus">
        <title>IMA Genome-F 9: Draft genome sequence of Annulohypoxylon stygium, Aspergillus mulundensis, Berkeleyomyces basicola (syn. Thielaviopsis basicola), Ceratocystis smalleyi, two Cercospora beticola strains, Coleophoma cylindrospora, Fusarium fracticaudum, Phialophora cf. hyalina, and Morchella septimelata.</title>
        <authorList>
            <person name="Wingfield B.D."/>
            <person name="Bills G.F."/>
            <person name="Dong Y."/>
            <person name="Huang W."/>
            <person name="Nel W.J."/>
            <person name="Swalarsk-Parry B.S."/>
            <person name="Vaghefi N."/>
            <person name="Wilken P.M."/>
            <person name="An Z."/>
            <person name="de Beer Z.W."/>
            <person name="De Vos L."/>
            <person name="Chen L."/>
            <person name="Duong T.A."/>
            <person name="Gao Y."/>
            <person name="Hammerbacher A."/>
            <person name="Kikkert J.R."/>
            <person name="Li Y."/>
            <person name="Li H."/>
            <person name="Li K."/>
            <person name="Li Q."/>
            <person name="Liu X."/>
            <person name="Ma X."/>
            <person name="Naidoo K."/>
            <person name="Pethybridge S.J."/>
            <person name="Sun J."/>
            <person name="Steenkamp E.T."/>
            <person name="van der Nest M.A."/>
            <person name="van Wyk S."/>
            <person name="Wingfield M.J."/>
            <person name="Xiong C."/>
            <person name="Yue Q."/>
            <person name="Zhang X."/>
        </authorList>
    </citation>
    <scope>NUCLEOTIDE SEQUENCE [LARGE SCALE GENOMIC DNA]</scope>
    <source>
        <strain evidence="10 11">BP5796</strain>
    </source>
</reference>
<dbReference type="PROSITE" id="PS50850">
    <property type="entry name" value="MFS"/>
    <property type="match status" value="1"/>
</dbReference>
<keyword evidence="3 7" id="KW-0813">Transport</keyword>
<dbReference type="InterPro" id="IPR036259">
    <property type="entry name" value="MFS_trans_sf"/>
</dbReference>
<dbReference type="InterPro" id="IPR050360">
    <property type="entry name" value="MFS_Sugar_Transporters"/>
</dbReference>
<keyword evidence="6 8" id="KW-0472">Membrane</keyword>
<comment type="subcellular location">
    <subcellularLocation>
        <location evidence="1">Membrane</location>
        <topology evidence="1">Multi-pass membrane protein</topology>
    </subcellularLocation>
</comment>
<keyword evidence="5 8" id="KW-1133">Transmembrane helix</keyword>
<evidence type="ECO:0000256" key="6">
    <source>
        <dbReference type="ARBA" id="ARBA00023136"/>
    </source>
</evidence>
<sequence length="531" mass="58843">MSAPTSSKVFSHPKTWALWTDMTARGWQVALYASFGAMIFGYDTAWWSGVLGMPAFTSRFGVYNPATKAYSIAAPLQSSGSGIPTAGRIIGSIVTPFVADRIGRRWCMFVMSILFIIAIIIEVTAQSFWQIIIGRFLNYIPMGMAGALVPVYQSECAPASCRGSMITVFTWTCDAGALLASGIVFNTHKLKSEAAYKIVMGVQLIFPILLLSALPWIPETPRWLCMKGRREEALTILKTLRKAPEIAELEILDIEASLEMHNDDTRWIDLFRGTNLRRTIIAITLPTIEAWQGQSFMGNYLIVFLISLGVTNQYLLSLLLQAVILIMVTLLFWAPDKIGRRPMMLAGSITMFTTMYITAGVSGHNSSETSTTRKQVAVGMLFIWAITYACTWQTLGFIAPAEIPTTKLKTKTGGIAYFTQQTGGLIITFISPYMQNAGYGNMGPYIGFFFGAFSFIGIVFVWFCYPETKGASIEDLDLFFAQRLPTRQFGKALRGQHGIQEFVIEGHGKDVEMAEEQKKAETVTIVPQNVD</sequence>
<dbReference type="SUPFAM" id="SSF103473">
    <property type="entry name" value="MFS general substrate transporter"/>
    <property type="match status" value="1"/>
</dbReference>
<dbReference type="PANTHER" id="PTHR48022">
    <property type="entry name" value="PLASTIDIC GLUCOSE TRANSPORTER 4"/>
    <property type="match status" value="1"/>
</dbReference>
<protein>
    <recommendedName>
        <fullName evidence="9">Major facilitator superfamily (MFS) profile domain-containing protein</fullName>
    </recommendedName>
</protein>
<evidence type="ECO:0000256" key="8">
    <source>
        <dbReference type="SAM" id="Phobius"/>
    </source>
</evidence>
<feature type="transmembrane region" description="Helical" evidence="8">
    <location>
        <begin position="198"/>
        <end position="217"/>
    </location>
</feature>
<feature type="transmembrane region" description="Helical" evidence="8">
    <location>
        <begin position="136"/>
        <end position="153"/>
    </location>
</feature>
<feature type="transmembrane region" description="Helical" evidence="8">
    <location>
        <begin position="165"/>
        <end position="186"/>
    </location>
</feature>
<dbReference type="AlphaFoldDB" id="A0A3D8RCT6"/>
<evidence type="ECO:0000256" key="3">
    <source>
        <dbReference type="ARBA" id="ARBA00022448"/>
    </source>
</evidence>
<evidence type="ECO:0000313" key="10">
    <source>
        <dbReference type="EMBL" id="RDW71845.1"/>
    </source>
</evidence>
<dbReference type="Gene3D" id="1.20.1250.20">
    <property type="entry name" value="MFS general substrate transporter like domains"/>
    <property type="match status" value="1"/>
</dbReference>
<gene>
    <name evidence="10" type="ORF">BP5796_07879</name>
</gene>
<evidence type="ECO:0000259" key="9">
    <source>
        <dbReference type="PROSITE" id="PS50850"/>
    </source>
</evidence>
<evidence type="ECO:0000256" key="7">
    <source>
        <dbReference type="RuleBase" id="RU003346"/>
    </source>
</evidence>
<feature type="transmembrane region" description="Helical" evidence="8">
    <location>
        <begin position="106"/>
        <end position="124"/>
    </location>
</feature>
<accession>A0A3D8RCT6</accession>
<keyword evidence="4 8" id="KW-0812">Transmembrane</keyword>
<comment type="similarity">
    <text evidence="2 7">Belongs to the major facilitator superfamily. Sugar transporter (TC 2.A.1.1) family.</text>
</comment>
<proteinExistence type="inferred from homology"/>
<dbReference type="InterPro" id="IPR005828">
    <property type="entry name" value="MFS_sugar_transport-like"/>
</dbReference>
<dbReference type="Pfam" id="PF00083">
    <property type="entry name" value="Sugar_tr"/>
    <property type="match status" value="1"/>
</dbReference>
<evidence type="ECO:0000313" key="11">
    <source>
        <dbReference type="Proteomes" id="UP000256328"/>
    </source>
</evidence>
<name>A0A3D8RCT6_9HELO</name>
<dbReference type="EMBL" id="PDLN01000011">
    <property type="protein sequence ID" value="RDW71845.1"/>
    <property type="molecule type" value="Genomic_DNA"/>
</dbReference>
<evidence type="ECO:0000256" key="5">
    <source>
        <dbReference type="ARBA" id="ARBA00022989"/>
    </source>
</evidence>
<dbReference type="PANTHER" id="PTHR48022:SF2">
    <property type="entry name" value="PLASTIDIC GLUCOSE TRANSPORTER 4"/>
    <property type="match status" value="1"/>
</dbReference>
<feature type="domain" description="Major facilitator superfamily (MFS) profile" evidence="9">
    <location>
        <begin position="29"/>
        <end position="469"/>
    </location>
</feature>
<dbReference type="OrthoDB" id="6612291at2759"/>
<evidence type="ECO:0000256" key="4">
    <source>
        <dbReference type="ARBA" id="ARBA00022692"/>
    </source>
</evidence>
<dbReference type="GO" id="GO:0005351">
    <property type="term" value="F:carbohydrate:proton symporter activity"/>
    <property type="evidence" value="ECO:0007669"/>
    <property type="project" value="TreeGrafter"/>
</dbReference>
<comment type="caution">
    <text evidence="10">The sequence shown here is derived from an EMBL/GenBank/DDBJ whole genome shotgun (WGS) entry which is preliminary data.</text>
</comment>